<reference evidence="1 2" key="1">
    <citation type="journal article" date="2013" name="Curr. Biol.">
        <title>The Genome of the Foraminiferan Reticulomyxa filosa.</title>
        <authorList>
            <person name="Glockner G."/>
            <person name="Hulsmann N."/>
            <person name="Schleicher M."/>
            <person name="Noegel A.A."/>
            <person name="Eichinger L."/>
            <person name="Gallinger C."/>
            <person name="Pawlowski J."/>
            <person name="Sierra R."/>
            <person name="Euteneuer U."/>
            <person name="Pillet L."/>
            <person name="Moustafa A."/>
            <person name="Platzer M."/>
            <person name="Groth M."/>
            <person name="Szafranski K."/>
            <person name="Schliwa M."/>
        </authorList>
    </citation>
    <scope>NUCLEOTIDE SEQUENCE [LARGE SCALE GENOMIC DNA]</scope>
</reference>
<organism evidence="1 2">
    <name type="scientific">Reticulomyxa filosa</name>
    <dbReference type="NCBI Taxonomy" id="46433"/>
    <lineage>
        <taxon>Eukaryota</taxon>
        <taxon>Sar</taxon>
        <taxon>Rhizaria</taxon>
        <taxon>Retaria</taxon>
        <taxon>Foraminifera</taxon>
        <taxon>Monothalamids</taxon>
        <taxon>Reticulomyxidae</taxon>
        <taxon>Reticulomyxa</taxon>
    </lineage>
</organism>
<dbReference type="Proteomes" id="UP000023152">
    <property type="component" value="Unassembled WGS sequence"/>
</dbReference>
<feature type="non-terminal residue" evidence="1">
    <location>
        <position position="182"/>
    </location>
</feature>
<keyword evidence="2" id="KW-1185">Reference proteome</keyword>
<protein>
    <submittedName>
        <fullName evidence="1">Uncharacterized protein</fullName>
    </submittedName>
</protein>
<proteinExistence type="predicted"/>
<evidence type="ECO:0000313" key="1">
    <source>
        <dbReference type="EMBL" id="ETN98614.1"/>
    </source>
</evidence>
<name>X6LCX8_RETFI</name>
<accession>X6LCX8</accession>
<sequence>MLFFPKFLFKKKKKFKKKNKRTEITHMVVNNPVLVTDRKNLSFLFLKTLLTSNLKKIDMTNTPTPKEGQVSELPNNKLLFEKVAKQFYTNWSPPKRVVKEYRAEKIPVYDISNITYEIFVCFVKYSFQNNFKYSFKNNLKYYFYKRNISNDWNITKDWLNSSTKTESLLNTNYVKTKFGDAT</sequence>
<evidence type="ECO:0000313" key="2">
    <source>
        <dbReference type="Proteomes" id="UP000023152"/>
    </source>
</evidence>
<gene>
    <name evidence="1" type="ORF">RFI_38878</name>
</gene>
<dbReference type="EMBL" id="ASPP01046250">
    <property type="protein sequence ID" value="ETN98614.1"/>
    <property type="molecule type" value="Genomic_DNA"/>
</dbReference>
<comment type="caution">
    <text evidence="1">The sequence shown here is derived from an EMBL/GenBank/DDBJ whole genome shotgun (WGS) entry which is preliminary data.</text>
</comment>
<dbReference type="AlphaFoldDB" id="X6LCX8"/>